<evidence type="ECO:0000313" key="3">
    <source>
        <dbReference type="Proteomes" id="UP000002300"/>
    </source>
</evidence>
<dbReference type="InterPro" id="IPR002514">
    <property type="entry name" value="Transposase_8"/>
</dbReference>
<dbReference type="EMBL" id="CP000764">
    <property type="protein sequence ID" value="ABS22228.1"/>
    <property type="molecule type" value="Genomic_DNA"/>
</dbReference>
<dbReference type="GO" id="GO:0003677">
    <property type="term" value="F:DNA binding"/>
    <property type="evidence" value="ECO:0007669"/>
    <property type="project" value="InterPro"/>
</dbReference>
<accession>A7GQ20</accession>
<dbReference type="InterPro" id="IPR009057">
    <property type="entry name" value="Homeodomain-like_sf"/>
</dbReference>
<dbReference type="KEGG" id="bcy:Bcer98_2164"/>
<protein>
    <submittedName>
        <fullName evidence="1">Transposase IS3/IS911 family protein</fullName>
    </submittedName>
</protein>
<evidence type="ECO:0000313" key="2">
    <source>
        <dbReference type="EMBL" id="ABS22418.1"/>
    </source>
</evidence>
<dbReference type="SUPFAM" id="SSF46689">
    <property type="entry name" value="Homeodomain-like"/>
    <property type="match status" value="1"/>
</dbReference>
<sequence length="88" mass="10511">MANKNFNEEFKKMVVELYHSDQSVKELSSEYGVSEVTIYKWIKKYSPITTIDEEEMTPEDLKRMQKEMLRLKEENEILKKAMAIFAKK</sequence>
<dbReference type="eggNOG" id="COG2963">
    <property type="taxonomic scope" value="Bacteria"/>
</dbReference>
<dbReference type="Proteomes" id="UP000002300">
    <property type="component" value="Chromosome"/>
</dbReference>
<reference evidence="1 3" key="1">
    <citation type="journal article" date="2008" name="Chem. Biol. Interact.">
        <title>Extending the Bacillus cereus group genomics to putative food-borne pathogens of different toxicity.</title>
        <authorList>
            <person name="Lapidus A."/>
            <person name="Goltsman E."/>
            <person name="Auger S."/>
            <person name="Galleron N."/>
            <person name="Segurens B."/>
            <person name="Dossat C."/>
            <person name="Land M.L."/>
            <person name="Broussolle V."/>
            <person name="Brillard J."/>
            <person name="Guinebretiere M.H."/>
            <person name="Sanchis V."/>
            <person name="Nguen-The C."/>
            <person name="Lereclus D."/>
            <person name="Richardson P."/>
            <person name="Wincker P."/>
            <person name="Weissenbach J."/>
            <person name="Ehrlich S.D."/>
            <person name="Sorokin A."/>
        </authorList>
    </citation>
    <scope>NUCLEOTIDE SEQUENCE [LARGE SCALE GENOMIC DNA]</scope>
    <source>
        <strain evidence="3">DSM 22905 / CIP 110041 / 391-98 / NVH 391-98</strain>
        <strain evidence="1">NVH 391-98</strain>
    </source>
</reference>
<dbReference type="GO" id="GO:0006313">
    <property type="term" value="P:DNA transposition"/>
    <property type="evidence" value="ECO:0007669"/>
    <property type="project" value="InterPro"/>
</dbReference>
<dbReference type="EMBL" id="CP000764">
    <property type="protein sequence ID" value="ABS22418.1"/>
    <property type="molecule type" value="Genomic_DNA"/>
</dbReference>
<dbReference type="Pfam" id="PF01527">
    <property type="entry name" value="HTH_Tnp_1"/>
    <property type="match status" value="1"/>
</dbReference>
<dbReference type="Gene3D" id="1.10.10.60">
    <property type="entry name" value="Homeodomain-like"/>
    <property type="match status" value="1"/>
</dbReference>
<dbReference type="GO" id="GO:0004803">
    <property type="term" value="F:transposase activity"/>
    <property type="evidence" value="ECO:0007669"/>
    <property type="project" value="InterPro"/>
</dbReference>
<evidence type="ECO:0000313" key="1">
    <source>
        <dbReference type="EMBL" id="ABS22228.1"/>
    </source>
</evidence>
<dbReference type="HOGENOM" id="CLU_027402_33_1_9"/>
<dbReference type="KEGG" id="bcy:Bcer98_1945"/>
<dbReference type="STRING" id="315749.Bcer98_1945"/>
<organism evidence="1 3">
    <name type="scientific">Bacillus cytotoxicus (strain DSM 22905 / CIP 110041 / 391-98 / NVH 391-98)</name>
    <dbReference type="NCBI Taxonomy" id="315749"/>
    <lineage>
        <taxon>Bacteria</taxon>
        <taxon>Bacillati</taxon>
        <taxon>Bacillota</taxon>
        <taxon>Bacilli</taxon>
        <taxon>Bacillales</taxon>
        <taxon>Bacillaceae</taxon>
        <taxon>Bacillus</taxon>
        <taxon>Bacillus cereus group</taxon>
    </lineage>
</organism>
<keyword evidence="3" id="KW-1185">Reference proteome</keyword>
<name>A7GQ20_BACCN</name>
<dbReference type="AlphaFoldDB" id="A7GQ20"/>
<gene>
    <name evidence="1" type="ordered locus">Bcer98_1945</name>
    <name evidence="2" type="ordered locus">Bcer98_2164</name>
</gene>
<proteinExistence type="predicted"/>